<sequence length="718" mass="77588">MTSKWQKAKMALGLNMCLYAPRDEPSAAADVAMRLSKVLSSSSVAADRHQPRTPTSSSSGLLLPRSGSKSSKKTCAICLSSIKSGQGQAIFTAECSHSFHFHCITSNVRRGNKICPVCRAKWKEIPIQNPVSDGISNRRLMMDPVAGRTQDDGYTTVLRRTPQPRLGSSRSTSSLVGGSEPSCFDDDEVLDDELGIGKRSPCSVDDPSGSSMMALNITTHPEVPAVPRAACNDNFTVLIHLKAPKTSILDGSQDRNQSARAPVDLVTVLDVSGSMGGTKLALLKQAMGFVVLNLGPADRLSVIAFSSTASRLFPLRRMTDTGRQQALQAVNSLTSKGGTNIAEGLRKGFKVLLDRKCKNPVASIMLLSDGQDTYSISRTGMGISKHRVDVKSLLPDSVLQQNNPAVSKIPVHTFGFGVDHDATSMHSISRISGGTFSFVEAESVIQDAFAQCIGGLLSVVVQELEVEIETTLQLGQLKTGSYQSSVDAVGKTGLIVVGDMYAEEEKDFLATVKVPVVQSCQDQQLLLKVKCVYSDPVTKETVRLEEASQVRIQRPEETGELAVSLEVDRQRNRLYAAEAMAEARVAAERGDLSTAVSILEACHRTLSNTASGRARDRLCVSLCAELREMQERMANRRVYESTGRAYVLSGLSSHSWQRATARGDSTSSNSVLQAYQTPSMMDMVTQSQTMILGGPPSSSHTRKQLRQARSFPAGPRPW</sequence>
<dbReference type="EMBL" id="JAXIOK010000008">
    <property type="protein sequence ID" value="KAK4763509.1"/>
    <property type="molecule type" value="Genomic_DNA"/>
</dbReference>
<reference evidence="5 6" key="1">
    <citation type="journal article" date="2023" name="Hortic Res">
        <title>Pangenome of water caltrop reveals structural variations and asymmetric subgenome divergence after allopolyploidization.</title>
        <authorList>
            <person name="Zhang X."/>
            <person name="Chen Y."/>
            <person name="Wang L."/>
            <person name="Yuan Y."/>
            <person name="Fang M."/>
            <person name="Shi L."/>
            <person name="Lu R."/>
            <person name="Comes H.P."/>
            <person name="Ma Y."/>
            <person name="Chen Y."/>
            <person name="Huang G."/>
            <person name="Zhou Y."/>
            <person name="Zheng Z."/>
            <person name="Qiu Y."/>
        </authorList>
    </citation>
    <scope>NUCLEOTIDE SEQUENCE [LARGE SCALE GENOMIC DNA]</scope>
    <source>
        <tissue evidence="5">Roots</tissue>
    </source>
</reference>
<dbReference type="Pfam" id="PF17123">
    <property type="entry name" value="zf-RING_11"/>
    <property type="match status" value="1"/>
</dbReference>
<dbReference type="PANTHER" id="PTHR10579">
    <property type="entry name" value="CALCIUM-ACTIVATED CHLORIDE CHANNEL REGULATOR"/>
    <property type="match status" value="1"/>
</dbReference>
<evidence type="ECO:0000256" key="1">
    <source>
        <dbReference type="PROSITE-ProRule" id="PRU00175"/>
    </source>
</evidence>
<dbReference type="PANTHER" id="PTHR10579:SF158">
    <property type="entry name" value="RETROELEMENT POL POLYPROTEIN-LIKE"/>
    <property type="match status" value="1"/>
</dbReference>
<dbReference type="Pfam" id="PF14624">
    <property type="entry name" value="Vwaint"/>
    <property type="match status" value="1"/>
</dbReference>
<dbReference type="InterPro" id="IPR032838">
    <property type="entry name" value="Vwaint_dom"/>
</dbReference>
<dbReference type="Gene3D" id="3.40.50.410">
    <property type="entry name" value="von Willebrand factor, type A domain"/>
    <property type="match status" value="1"/>
</dbReference>
<evidence type="ECO:0000259" key="3">
    <source>
        <dbReference type="PROSITE" id="PS50089"/>
    </source>
</evidence>
<evidence type="ECO:0000256" key="2">
    <source>
        <dbReference type="SAM" id="MobiDB-lite"/>
    </source>
</evidence>
<accession>A0AAN7KAS7</accession>
<keyword evidence="1" id="KW-0863">Zinc-finger</keyword>
<dbReference type="Pfam" id="PF00092">
    <property type="entry name" value="VWA"/>
    <property type="match status" value="1"/>
</dbReference>
<keyword evidence="1" id="KW-0862">Zinc</keyword>
<name>A0AAN7KAS7_9MYRT</name>
<feature type="region of interest" description="Disordered" evidence="2">
    <location>
        <begin position="42"/>
        <end position="69"/>
    </location>
</feature>
<keyword evidence="6" id="KW-1185">Reference proteome</keyword>
<dbReference type="InterPro" id="IPR002035">
    <property type="entry name" value="VWF_A"/>
</dbReference>
<dbReference type="InterPro" id="IPR001841">
    <property type="entry name" value="Znf_RING"/>
</dbReference>
<feature type="region of interest" description="Disordered" evidence="2">
    <location>
        <begin position="691"/>
        <end position="718"/>
    </location>
</feature>
<feature type="domain" description="VWFA" evidence="4">
    <location>
        <begin position="264"/>
        <end position="453"/>
    </location>
</feature>
<dbReference type="CDD" id="cd23114">
    <property type="entry name" value="RING-H2_WAVH2"/>
    <property type="match status" value="1"/>
</dbReference>
<dbReference type="PROSITE" id="PS50234">
    <property type="entry name" value="VWFA"/>
    <property type="match status" value="1"/>
</dbReference>
<dbReference type="InterPro" id="IPR013083">
    <property type="entry name" value="Znf_RING/FYVE/PHD"/>
</dbReference>
<dbReference type="Proteomes" id="UP001345219">
    <property type="component" value="Chromosome 11"/>
</dbReference>
<dbReference type="SUPFAM" id="SSF57850">
    <property type="entry name" value="RING/U-box"/>
    <property type="match status" value="1"/>
</dbReference>
<dbReference type="InterPro" id="IPR051266">
    <property type="entry name" value="CLCR"/>
</dbReference>
<protein>
    <submittedName>
        <fullName evidence="5">Uncharacterized protein</fullName>
    </submittedName>
</protein>
<dbReference type="AlphaFoldDB" id="A0AAN7KAS7"/>
<keyword evidence="1" id="KW-0479">Metal-binding</keyword>
<dbReference type="SMART" id="SM00184">
    <property type="entry name" value="RING"/>
    <property type="match status" value="1"/>
</dbReference>
<evidence type="ECO:0000313" key="5">
    <source>
        <dbReference type="EMBL" id="KAK4763509.1"/>
    </source>
</evidence>
<dbReference type="Gene3D" id="3.30.40.10">
    <property type="entry name" value="Zinc/RING finger domain, C3HC4 (zinc finger)"/>
    <property type="match status" value="1"/>
</dbReference>
<organism evidence="5 6">
    <name type="scientific">Trapa incisa</name>
    <dbReference type="NCBI Taxonomy" id="236973"/>
    <lineage>
        <taxon>Eukaryota</taxon>
        <taxon>Viridiplantae</taxon>
        <taxon>Streptophyta</taxon>
        <taxon>Embryophyta</taxon>
        <taxon>Tracheophyta</taxon>
        <taxon>Spermatophyta</taxon>
        <taxon>Magnoliopsida</taxon>
        <taxon>eudicotyledons</taxon>
        <taxon>Gunneridae</taxon>
        <taxon>Pentapetalae</taxon>
        <taxon>rosids</taxon>
        <taxon>malvids</taxon>
        <taxon>Myrtales</taxon>
        <taxon>Lythraceae</taxon>
        <taxon>Trapa</taxon>
    </lineage>
</organism>
<dbReference type="GO" id="GO:0008270">
    <property type="term" value="F:zinc ion binding"/>
    <property type="evidence" value="ECO:0007669"/>
    <property type="project" value="UniProtKB-KW"/>
</dbReference>
<feature type="compositionally biased region" description="Low complexity" evidence="2">
    <location>
        <begin position="165"/>
        <end position="179"/>
    </location>
</feature>
<evidence type="ECO:0000313" key="6">
    <source>
        <dbReference type="Proteomes" id="UP001345219"/>
    </source>
</evidence>
<comment type="caution">
    <text evidence="5">The sequence shown here is derived from an EMBL/GenBank/DDBJ whole genome shotgun (WGS) entry which is preliminary data.</text>
</comment>
<dbReference type="SMART" id="SM00327">
    <property type="entry name" value="VWA"/>
    <property type="match status" value="1"/>
</dbReference>
<feature type="compositionally biased region" description="Low complexity" evidence="2">
    <location>
        <begin position="52"/>
        <end position="69"/>
    </location>
</feature>
<gene>
    <name evidence="5" type="ORF">SAY87_012947</name>
</gene>
<dbReference type="SUPFAM" id="SSF53300">
    <property type="entry name" value="vWA-like"/>
    <property type="match status" value="1"/>
</dbReference>
<feature type="region of interest" description="Disordered" evidence="2">
    <location>
        <begin position="159"/>
        <end position="180"/>
    </location>
</feature>
<evidence type="ECO:0000259" key="4">
    <source>
        <dbReference type="PROSITE" id="PS50234"/>
    </source>
</evidence>
<dbReference type="PROSITE" id="PS50089">
    <property type="entry name" value="ZF_RING_2"/>
    <property type="match status" value="1"/>
</dbReference>
<feature type="domain" description="RING-type" evidence="3">
    <location>
        <begin position="75"/>
        <end position="119"/>
    </location>
</feature>
<dbReference type="CDD" id="cd01466">
    <property type="entry name" value="vWA_C3HC4_type"/>
    <property type="match status" value="1"/>
</dbReference>
<dbReference type="InterPro" id="IPR036465">
    <property type="entry name" value="vWFA_dom_sf"/>
</dbReference>
<proteinExistence type="predicted"/>